<dbReference type="InterPro" id="IPR009081">
    <property type="entry name" value="PP-bd_ACP"/>
</dbReference>
<evidence type="ECO:0000256" key="3">
    <source>
        <dbReference type="ARBA" id="ARBA00022450"/>
    </source>
</evidence>
<dbReference type="InterPro" id="IPR000873">
    <property type="entry name" value="AMP-dep_synth/lig_dom"/>
</dbReference>
<keyword evidence="7" id="KW-1185">Reference proteome</keyword>
<dbReference type="Pfam" id="PF00550">
    <property type="entry name" value="PP-binding"/>
    <property type="match status" value="1"/>
</dbReference>
<protein>
    <recommendedName>
        <fullName evidence="5">Carrier domain-containing protein</fullName>
    </recommendedName>
</protein>
<organism evidence="6 7">
    <name type="scientific">Dictyobacter vulcani</name>
    <dbReference type="NCBI Taxonomy" id="2607529"/>
    <lineage>
        <taxon>Bacteria</taxon>
        <taxon>Bacillati</taxon>
        <taxon>Chloroflexota</taxon>
        <taxon>Ktedonobacteria</taxon>
        <taxon>Ktedonobacterales</taxon>
        <taxon>Dictyobacteraceae</taxon>
        <taxon>Dictyobacter</taxon>
    </lineage>
</organism>
<feature type="domain" description="Carrier" evidence="5">
    <location>
        <begin position="314"/>
        <end position="389"/>
    </location>
</feature>
<evidence type="ECO:0000256" key="4">
    <source>
        <dbReference type="ARBA" id="ARBA00022553"/>
    </source>
</evidence>
<dbReference type="Gene3D" id="3.40.50.980">
    <property type="match status" value="1"/>
</dbReference>
<evidence type="ECO:0000256" key="2">
    <source>
        <dbReference type="ARBA" id="ARBA00006432"/>
    </source>
</evidence>
<dbReference type="FunFam" id="1.10.1200.10:FF:000005">
    <property type="entry name" value="Nonribosomal peptide synthetase 1"/>
    <property type="match status" value="1"/>
</dbReference>
<dbReference type="Gene3D" id="1.10.1200.10">
    <property type="entry name" value="ACP-like"/>
    <property type="match status" value="1"/>
</dbReference>
<dbReference type="AlphaFoldDB" id="A0A5J4KUU2"/>
<dbReference type="Pfam" id="PF13193">
    <property type="entry name" value="AMP-binding_C"/>
    <property type="match status" value="1"/>
</dbReference>
<dbReference type="SUPFAM" id="SSF47336">
    <property type="entry name" value="ACP-like"/>
    <property type="match status" value="1"/>
</dbReference>
<dbReference type="GO" id="GO:0031177">
    <property type="term" value="F:phosphopantetheine binding"/>
    <property type="evidence" value="ECO:0007669"/>
    <property type="project" value="TreeGrafter"/>
</dbReference>
<dbReference type="InterPro" id="IPR036736">
    <property type="entry name" value="ACP-like_sf"/>
</dbReference>
<evidence type="ECO:0000256" key="1">
    <source>
        <dbReference type="ARBA" id="ARBA00001957"/>
    </source>
</evidence>
<dbReference type="EMBL" id="BKZW01000004">
    <property type="protein sequence ID" value="GER91695.1"/>
    <property type="molecule type" value="Genomic_DNA"/>
</dbReference>
<dbReference type="Gene3D" id="3.30.300.30">
    <property type="match status" value="1"/>
</dbReference>
<dbReference type="InterPro" id="IPR006162">
    <property type="entry name" value="Ppantetheine_attach_site"/>
</dbReference>
<comment type="caution">
    <text evidence="6">The sequence shown here is derived from an EMBL/GenBank/DDBJ whole genome shotgun (WGS) entry which is preliminary data.</text>
</comment>
<dbReference type="GO" id="GO:0044550">
    <property type="term" value="P:secondary metabolite biosynthetic process"/>
    <property type="evidence" value="ECO:0007669"/>
    <property type="project" value="TreeGrafter"/>
</dbReference>
<proteinExistence type="inferred from homology"/>
<dbReference type="GO" id="GO:0005829">
    <property type="term" value="C:cytosol"/>
    <property type="evidence" value="ECO:0007669"/>
    <property type="project" value="TreeGrafter"/>
</dbReference>
<dbReference type="Gene3D" id="2.30.38.10">
    <property type="entry name" value="Luciferase, Domain 3"/>
    <property type="match status" value="1"/>
</dbReference>
<dbReference type="PROSITE" id="PS00012">
    <property type="entry name" value="PHOSPHOPANTETHEINE"/>
    <property type="match status" value="1"/>
</dbReference>
<dbReference type="Proteomes" id="UP000326912">
    <property type="component" value="Unassembled WGS sequence"/>
</dbReference>
<evidence type="ECO:0000313" key="6">
    <source>
        <dbReference type="EMBL" id="GER91695.1"/>
    </source>
</evidence>
<dbReference type="GO" id="GO:0043041">
    <property type="term" value="P:amino acid activation for nonribosomal peptide biosynthetic process"/>
    <property type="evidence" value="ECO:0007669"/>
    <property type="project" value="TreeGrafter"/>
</dbReference>
<dbReference type="FunFam" id="3.30.300.30:FF:000010">
    <property type="entry name" value="Enterobactin synthetase component F"/>
    <property type="match status" value="1"/>
</dbReference>
<dbReference type="InterPro" id="IPR045851">
    <property type="entry name" value="AMP-bd_C_sf"/>
</dbReference>
<name>A0A5J4KUU2_9CHLR</name>
<accession>A0A5J4KUU2</accession>
<reference evidence="6 7" key="1">
    <citation type="submission" date="2019-10" db="EMBL/GenBank/DDBJ databases">
        <title>Dictyobacter vulcani sp. nov., within the class Ktedonobacteria, isolated from soil of volcanic Mt. Zao.</title>
        <authorList>
            <person name="Zheng Y."/>
            <person name="Wang C.M."/>
            <person name="Sakai Y."/>
            <person name="Abe K."/>
            <person name="Yokota A."/>
            <person name="Yabe S."/>
        </authorList>
    </citation>
    <scope>NUCLEOTIDE SEQUENCE [LARGE SCALE GENOMIC DNA]</scope>
    <source>
        <strain evidence="6 7">W12</strain>
    </source>
</reference>
<dbReference type="PANTHER" id="PTHR45527">
    <property type="entry name" value="NONRIBOSOMAL PEPTIDE SYNTHETASE"/>
    <property type="match status" value="1"/>
</dbReference>
<dbReference type="Pfam" id="PF00501">
    <property type="entry name" value="AMP-binding"/>
    <property type="match status" value="1"/>
</dbReference>
<keyword evidence="4" id="KW-0597">Phosphoprotein</keyword>
<sequence length="423" mass="47405">MLYGGKLVVVSYETSRTPSALYQLLLREQVTVLNQTPSAFEQLQQVDATFEPMINSALALRFVIFGGEALDLSRLRPWLQRHGDEQPQLINMYGITETTVHVTYRRIRWEDVEQGRASVIGRAIPDLQLYVLNSALQPVPIGVAGQLYVGGAGLASGYLNRADLTAQRFIQSPFTSEKQRLYQTGDMVRYRADGELEYLGRMDQQVKIRGFRIELGEIENQLLKLPGIQACTVQVAADAQGGKRLIGYLVQEEDSAWETGVLRRQLQAVLPDYMLPALFITLPELPLTANGKLDRRALPAPDKAASQGTREFVAPRDPVEEIVVDLWKEVLGLEAVSIYDNFFEIGGHSLLATQLLSHLRELLQLDIPLRDLFEKPVLADFAQHLQTFAVDDEAVDAEAAAMLAEIEQLSEQEVEQYFLEHNA</sequence>
<dbReference type="FunFam" id="2.30.38.10:FF:000001">
    <property type="entry name" value="Non-ribosomal peptide synthetase PvdI"/>
    <property type="match status" value="1"/>
</dbReference>
<dbReference type="SUPFAM" id="SSF56801">
    <property type="entry name" value="Acetyl-CoA synthetase-like"/>
    <property type="match status" value="1"/>
</dbReference>
<evidence type="ECO:0000259" key="5">
    <source>
        <dbReference type="PROSITE" id="PS50075"/>
    </source>
</evidence>
<dbReference type="PROSITE" id="PS50075">
    <property type="entry name" value="CARRIER"/>
    <property type="match status" value="1"/>
</dbReference>
<comment type="cofactor">
    <cofactor evidence="1">
        <name>pantetheine 4'-phosphate</name>
        <dbReference type="ChEBI" id="CHEBI:47942"/>
    </cofactor>
</comment>
<dbReference type="InterPro" id="IPR025110">
    <property type="entry name" value="AMP-bd_C"/>
</dbReference>
<dbReference type="PANTHER" id="PTHR45527:SF14">
    <property type="entry name" value="PLIPASTATIN SYNTHASE SUBUNIT B"/>
    <property type="match status" value="1"/>
</dbReference>
<evidence type="ECO:0000313" key="7">
    <source>
        <dbReference type="Proteomes" id="UP000326912"/>
    </source>
</evidence>
<keyword evidence="3" id="KW-0596">Phosphopantetheine</keyword>
<gene>
    <name evidence="6" type="ORF">KDW_58570</name>
</gene>
<comment type="similarity">
    <text evidence="2">Belongs to the ATP-dependent AMP-binding enzyme family.</text>
</comment>